<evidence type="ECO:0000259" key="6">
    <source>
        <dbReference type="Pfam" id="PF00724"/>
    </source>
</evidence>
<dbReference type="InterPro" id="IPR013785">
    <property type="entry name" value="Aldolase_TIM"/>
</dbReference>
<dbReference type="Gene3D" id="3.20.20.70">
    <property type="entry name" value="Aldolase class I"/>
    <property type="match status" value="1"/>
</dbReference>
<name>A0ABS8TBT4_DATST</name>
<organism evidence="7 8">
    <name type="scientific">Datura stramonium</name>
    <name type="common">Jimsonweed</name>
    <name type="synonym">Common thornapple</name>
    <dbReference type="NCBI Taxonomy" id="4076"/>
    <lineage>
        <taxon>Eukaryota</taxon>
        <taxon>Viridiplantae</taxon>
        <taxon>Streptophyta</taxon>
        <taxon>Embryophyta</taxon>
        <taxon>Tracheophyta</taxon>
        <taxon>Spermatophyta</taxon>
        <taxon>Magnoliopsida</taxon>
        <taxon>eudicotyledons</taxon>
        <taxon>Gunneridae</taxon>
        <taxon>Pentapetalae</taxon>
        <taxon>asterids</taxon>
        <taxon>lamiids</taxon>
        <taxon>Solanales</taxon>
        <taxon>Solanaceae</taxon>
        <taxon>Solanoideae</taxon>
        <taxon>Datureae</taxon>
        <taxon>Datura</taxon>
    </lineage>
</organism>
<accession>A0ABS8TBT4</accession>
<dbReference type="InterPro" id="IPR001155">
    <property type="entry name" value="OxRdtase_FMN_N"/>
</dbReference>
<comment type="similarity">
    <text evidence="2">Belongs to the NADH:flavin oxidoreductase/NADH oxidase family.</text>
</comment>
<dbReference type="EMBL" id="JACEIK010001324">
    <property type="protein sequence ID" value="MCD7468378.1"/>
    <property type="molecule type" value="Genomic_DNA"/>
</dbReference>
<dbReference type="PANTHER" id="PTHR22893">
    <property type="entry name" value="NADH OXIDOREDUCTASE-RELATED"/>
    <property type="match status" value="1"/>
</dbReference>
<keyword evidence="4" id="KW-0288">FMN</keyword>
<keyword evidence="5" id="KW-0521">NADP</keyword>
<keyword evidence="8" id="KW-1185">Reference proteome</keyword>
<dbReference type="SUPFAM" id="SSF51395">
    <property type="entry name" value="FMN-linked oxidoreductases"/>
    <property type="match status" value="1"/>
</dbReference>
<protein>
    <submittedName>
        <fullName evidence="7">12-oxophytodienoate reductase 1</fullName>
    </submittedName>
</protein>
<keyword evidence="3" id="KW-0285">Flavoprotein</keyword>
<dbReference type="Proteomes" id="UP000823775">
    <property type="component" value="Unassembled WGS sequence"/>
</dbReference>
<dbReference type="InterPro" id="IPR045247">
    <property type="entry name" value="Oye-like"/>
</dbReference>
<feature type="domain" description="NADH:flavin oxidoreductase/NADH oxidase N-terminal" evidence="6">
    <location>
        <begin position="36"/>
        <end position="131"/>
    </location>
</feature>
<evidence type="ECO:0000256" key="5">
    <source>
        <dbReference type="ARBA" id="ARBA00022857"/>
    </source>
</evidence>
<gene>
    <name evidence="7" type="primary">OPR1_1</name>
    <name evidence="7" type="ORF">HAX54_006469</name>
</gene>
<evidence type="ECO:0000313" key="7">
    <source>
        <dbReference type="EMBL" id="MCD7468378.1"/>
    </source>
</evidence>
<dbReference type="Pfam" id="PF00724">
    <property type="entry name" value="Oxidored_FMN"/>
    <property type="match status" value="1"/>
</dbReference>
<evidence type="ECO:0000256" key="4">
    <source>
        <dbReference type="ARBA" id="ARBA00022643"/>
    </source>
</evidence>
<sequence>MRTMSKWSLPWKKDQETQIDESKDADLEELVINEPYTIAKRRDKRYPDTPVIWTKEQVEAWKPVVDAVHAKGGIFFCQIWQPNGQSPISSTDKLLTIDAEQFTPPRRLRTDEIPQIVNDFKLAARNAMEAGKTLWSTLLFS</sequence>
<reference evidence="7 8" key="1">
    <citation type="journal article" date="2021" name="BMC Genomics">
        <title>Datura genome reveals duplications of psychoactive alkaloid biosynthetic genes and high mutation rate following tissue culture.</title>
        <authorList>
            <person name="Rajewski A."/>
            <person name="Carter-House D."/>
            <person name="Stajich J."/>
            <person name="Litt A."/>
        </authorList>
    </citation>
    <scope>NUCLEOTIDE SEQUENCE [LARGE SCALE GENOMIC DNA]</scope>
    <source>
        <strain evidence="7">AR-01</strain>
    </source>
</reference>
<proteinExistence type="inferred from homology"/>
<evidence type="ECO:0000313" key="8">
    <source>
        <dbReference type="Proteomes" id="UP000823775"/>
    </source>
</evidence>
<evidence type="ECO:0000256" key="1">
    <source>
        <dbReference type="ARBA" id="ARBA00001917"/>
    </source>
</evidence>
<evidence type="ECO:0000256" key="3">
    <source>
        <dbReference type="ARBA" id="ARBA00022630"/>
    </source>
</evidence>
<dbReference type="PANTHER" id="PTHR22893:SF91">
    <property type="entry name" value="NADPH DEHYDROGENASE 2-RELATED"/>
    <property type="match status" value="1"/>
</dbReference>
<evidence type="ECO:0000256" key="2">
    <source>
        <dbReference type="ARBA" id="ARBA00005979"/>
    </source>
</evidence>
<comment type="caution">
    <text evidence="7">The sequence shown here is derived from an EMBL/GenBank/DDBJ whole genome shotgun (WGS) entry which is preliminary data.</text>
</comment>
<comment type="cofactor">
    <cofactor evidence="1">
        <name>FMN</name>
        <dbReference type="ChEBI" id="CHEBI:58210"/>
    </cofactor>
</comment>